<organism evidence="1 2">
    <name type="scientific">Brassica campestris</name>
    <name type="common">Field mustard</name>
    <dbReference type="NCBI Taxonomy" id="3711"/>
    <lineage>
        <taxon>Eukaryota</taxon>
        <taxon>Viridiplantae</taxon>
        <taxon>Streptophyta</taxon>
        <taxon>Embryophyta</taxon>
        <taxon>Tracheophyta</taxon>
        <taxon>Spermatophyta</taxon>
        <taxon>Magnoliopsida</taxon>
        <taxon>eudicotyledons</taxon>
        <taxon>Gunneridae</taxon>
        <taxon>Pentapetalae</taxon>
        <taxon>rosids</taxon>
        <taxon>malvids</taxon>
        <taxon>Brassicales</taxon>
        <taxon>Brassicaceae</taxon>
        <taxon>Brassiceae</taxon>
        <taxon>Brassica</taxon>
    </lineage>
</organism>
<gene>
    <name evidence="1" type="ORF">BRAPAZ1V2_A07P06190.2</name>
</gene>
<protein>
    <submittedName>
        <fullName evidence="1">Uncharacterized protein</fullName>
    </submittedName>
</protein>
<sequence length="70" mass="7992">LKGDFEGNFRRSSLINRSHRRSHRYLRGNPGAHSLRGVSLNSAAEKDEHKMLSLSIYTLVLFFTSIFADI</sequence>
<dbReference type="EMBL" id="LS974623">
    <property type="protein sequence ID" value="CAG7900975.1"/>
    <property type="molecule type" value="Genomic_DNA"/>
</dbReference>
<evidence type="ECO:0000313" key="1">
    <source>
        <dbReference type="EMBL" id="CAG7900975.1"/>
    </source>
</evidence>
<name>A0A8D9HK19_BRACM</name>
<dbReference type="Gramene" id="A07p06190.2_BraZ1">
    <property type="protein sequence ID" value="A07p06190.2_BraZ1.CDS"/>
    <property type="gene ID" value="A07g06190.2_BraZ1"/>
</dbReference>
<accession>A0A8D9HK19</accession>
<feature type="non-terminal residue" evidence="1">
    <location>
        <position position="70"/>
    </location>
</feature>
<dbReference type="AlphaFoldDB" id="A0A8D9HK19"/>
<evidence type="ECO:0000313" key="2">
    <source>
        <dbReference type="Proteomes" id="UP000694005"/>
    </source>
</evidence>
<dbReference type="Proteomes" id="UP000694005">
    <property type="component" value="Chromosome A07"/>
</dbReference>
<proteinExistence type="predicted"/>
<reference evidence="1 2" key="1">
    <citation type="submission" date="2021-07" db="EMBL/GenBank/DDBJ databases">
        <authorList>
            <consortium name="Genoscope - CEA"/>
            <person name="William W."/>
        </authorList>
    </citation>
    <scope>NUCLEOTIDE SEQUENCE [LARGE SCALE GENOMIC DNA]</scope>
</reference>